<dbReference type="EMBL" id="JASSZA010000010">
    <property type="protein sequence ID" value="KAK2099933.1"/>
    <property type="molecule type" value="Genomic_DNA"/>
</dbReference>
<gene>
    <name evidence="1" type="ORF">P7K49_021281</name>
</gene>
<protein>
    <submittedName>
        <fullName evidence="1">Uncharacterized protein</fullName>
    </submittedName>
</protein>
<sequence length="65" mass="6938">MVTCPGHFSGMIHGLAMNTAPKGSSGASPDESLFGQMNHFRSSRRRLPMEVDPEQVVIVSGPLAL</sequence>
<accession>A0ABQ9US83</accession>
<reference evidence="1 2" key="1">
    <citation type="submission" date="2023-05" db="EMBL/GenBank/DDBJ databases">
        <title>B98-5 Cell Line De Novo Hybrid Assembly: An Optical Mapping Approach.</title>
        <authorList>
            <person name="Kananen K."/>
            <person name="Auerbach J.A."/>
            <person name="Kautto E."/>
            <person name="Blachly J.S."/>
        </authorList>
    </citation>
    <scope>NUCLEOTIDE SEQUENCE [LARGE SCALE GENOMIC DNA]</scope>
    <source>
        <strain evidence="1">B95-8</strain>
        <tissue evidence="1">Cell line</tissue>
    </source>
</reference>
<comment type="caution">
    <text evidence="1">The sequence shown here is derived from an EMBL/GenBank/DDBJ whole genome shotgun (WGS) entry which is preliminary data.</text>
</comment>
<dbReference type="Proteomes" id="UP001266305">
    <property type="component" value="Unassembled WGS sequence"/>
</dbReference>
<name>A0ABQ9US83_SAGOE</name>
<keyword evidence="2" id="KW-1185">Reference proteome</keyword>
<evidence type="ECO:0000313" key="2">
    <source>
        <dbReference type="Proteomes" id="UP001266305"/>
    </source>
</evidence>
<proteinExistence type="predicted"/>
<evidence type="ECO:0000313" key="1">
    <source>
        <dbReference type="EMBL" id="KAK2099933.1"/>
    </source>
</evidence>
<organism evidence="1 2">
    <name type="scientific">Saguinus oedipus</name>
    <name type="common">Cotton-top tamarin</name>
    <name type="synonym">Oedipomidas oedipus</name>
    <dbReference type="NCBI Taxonomy" id="9490"/>
    <lineage>
        <taxon>Eukaryota</taxon>
        <taxon>Metazoa</taxon>
        <taxon>Chordata</taxon>
        <taxon>Craniata</taxon>
        <taxon>Vertebrata</taxon>
        <taxon>Euteleostomi</taxon>
        <taxon>Mammalia</taxon>
        <taxon>Eutheria</taxon>
        <taxon>Euarchontoglires</taxon>
        <taxon>Primates</taxon>
        <taxon>Haplorrhini</taxon>
        <taxon>Platyrrhini</taxon>
        <taxon>Cebidae</taxon>
        <taxon>Callitrichinae</taxon>
        <taxon>Saguinus</taxon>
    </lineage>
</organism>